<dbReference type="PANTHER" id="PTHR44846">
    <property type="entry name" value="MANNOSYL-D-GLYCERATE TRANSPORT/METABOLISM SYSTEM REPRESSOR MNGR-RELATED"/>
    <property type="match status" value="1"/>
</dbReference>
<dbReference type="InterPro" id="IPR036390">
    <property type="entry name" value="WH_DNA-bd_sf"/>
</dbReference>
<dbReference type="Proteomes" id="UP000029224">
    <property type="component" value="Unassembled WGS sequence"/>
</dbReference>
<dbReference type="Gene3D" id="1.10.10.10">
    <property type="entry name" value="Winged helix-like DNA-binding domain superfamily/Winged helix DNA-binding domain"/>
    <property type="match status" value="1"/>
</dbReference>
<dbReference type="InterPro" id="IPR028978">
    <property type="entry name" value="Chorismate_lyase_/UTRA_dom_sf"/>
</dbReference>
<evidence type="ECO:0000259" key="4">
    <source>
        <dbReference type="PROSITE" id="PS50949"/>
    </source>
</evidence>
<organism evidence="5 6">
    <name type="scientific">Vibrio maritimus</name>
    <dbReference type="NCBI Taxonomy" id="990268"/>
    <lineage>
        <taxon>Bacteria</taxon>
        <taxon>Pseudomonadati</taxon>
        <taxon>Pseudomonadota</taxon>
        <taxon>Gammaproteobacteria</taxon>
        <taxon>Vibrionales</taxon>
        <taxon>Vibrionaceae</taxon>
        <taxon>Vibrio</taxon>
    </lineage>
</organism>
<dbReference type="InterPro" id="IPR011663">
    <property type="entry name" value="UTRA"/>
</dbReference>
<dbReference type="EMBL" id="BBMT01000007">
    <property type="protein sequence ID" value="GAL35517.1"/>
    <property type="molecule type" value="Genomic_DNA"/>
</dbReference>
<dbReference type="GO" id="GO:0045892">
    <property type="term" value="P:negative regulation of DNA-templated transcription"/>
    <property type="evidence" value="ECO:0007669"/>
    <property type="project" value="TreeGrafter"/>
</dbReference>
<dbReference type="InterPro" id="IPR036388">
    <property type="entry name" value="WH-like_DNA-bd_sf"/>
</dbReference>
<sequence>MSKHLYMRVSEVLEQRIADKTYPRDSLLPTEQELQQEFGVSRATIRNAMKMLVEKDLVHRVRGDGTYIKSAKTQHDALSHSGFTEEVEQQGGKASTRIISFQLQEADEYVAQKLDVVTGDQVYFIKRVRMINDVPEVLEHSYMPFALFPDLSVETIQNSKYQYVEHKLGHKIKHSREKVYAEGISAEDSKPLKLKSGTPTLCVEAIGVLEDGTIFDFAINRFSLKQYSFEYTSPRSTVIQQ</sequence>
<dbReference type="InterPro" id="IPR000524">
    <property type="entry name" value="Tscrpt_reg_HTH_GntR"/>
</dbReference>
<accession>A0A090TXC7</accession>
<dbReference type="InterPro" id="IPR050679">
    <property type="entry name" value="Bact_HTH_transcr_reg"/>
</dbReference>
<dbReference type="CDD" id="cd07377">
    <property type="entry name" value="WHTH_GntR"/>
    <property type="match status" value="1"/>
</dbReference>
<evidence type="ECO:0000256" key="1">
    <source>
        <dbReference type="ARBA" id="ARBA00023015"/>
    </source>
</evidence>
<reference evidence="5 6" key="1">
    <citation type="submission" date="2014-09" db="EMBL/GenBank/DDBJ databases">
        <title>Vibrio maritimus JCM 19240. (C210) whole genome shotgun sequence.</title>
        <authorList>
            <person name="Sawabe T."/>
            <person name="Meirelles P."/>
            <person name="Nakanishi M."/>
            <person name="Sayaka M."/>
            <person name="Hattori M."/>
            <person name="Ohkuma M."/>
        </authorList>
    </citation>
    <scope>NUCLEOTIDE SEQUENCE [LARGE SCALE GENOMIC DNA]</scope>
    <source>
        <strain evidence="5 6">JCM 19240</strain>
    </source>
</reference>
<evidence type="ECO:0000256" key="2">
    <source>
        <dbReference type="ARBA" id="ARBA00023125"/>
    </source>
</evidence>
<evidence type="ECO:0000256" key="3">
    <source>
        <dbReference type="ARBA" id="ARBA00023163"/>
    </source>
</evidence>
<protein>
    <submittedName>
        <fullName evidence="5">Transcriptional regulator GntR family</fullName>
    </submittedName>
</protein>
<dbReference type="PROSITE" id="PS50949">
    <property type="entry name" value="HTH_GNTR"/>
    <property type="match status" value="1"/>
</dbReference>
<dbReference type="SMART" id="SM00866">
    <property type="entry name" value="UTRA"/>
    <property type="match status" value="1"/>
</dbReference>
<keyword evidence="6" id="KW-1185">Reference proteome</keyword>
<dbReference type="GO" id="GO:0003677">
    <property type="term" value="F:DNA binding"/>
    <property type="evidence" value="ECO:0007669"/>
    <property type="project" value="UniProtKB-KW"/>
</dbReference>
<evidence type="ECO:0000313" key="5">
    <source>
        <dbReference type="EMBL" id="GAL35517.1"/>
    </source>
</evidence>
<dbReference type="AlphaFoldDB" id="A0A090TXC7"/>
<keyword evidence="2" id="KW-0238">DNA-binding</keyword>
<dbReference type="Gene3D" id="3.40.1410.10">
    <property type="entry name" value="Chorismate lyase-like"/>
    <property type="match status" value="1"/>
</dbReference>
<proteinExistence type="predicted"/>
<reference evidence="5 6" key="2">
    <citation type="submission" date="2014-09" db="EMBL/GenBank/DDBJ databases">
        <authorList>
            <consortium name="NBRP consortium"/>
            <person name="Sawabe T."/>
            <person name="Meirelles P."/>
            <person name="Nakanishi M."/>
            <person name="Sayaka M."/>
            <person name="Hattori M."/>
            <person name="Ohkuma M."/>
        </authorList>
    </citation>
    <scope>NUCLEOTIDE SEQUENCE [LARGE SCALE GENOMIC DNA]</scope>
    <source>
        <strain evidence="5 6">JCM 19240</strain>
    </source>
</reference>
<dbReference type="SUPFAM" id="SSF64288">
    <property type="entry name" value="Chorismate lyase-like"/>
    <property type="match status" value="1"/>
</dbReference>
<feature type="domain" description="HTH gntR-type" evidence="4">
    <location>
        <begin position="3"/>
        <end position="71"/>
    </location>
</feature>
<dbReference type="PANTHER" id="PTHR44846:SF1">
    <property type="entry name" value="MANNOSYL-D-GLYCERATE TRANSPORT_METABOLISM SYSTEM REPRESSOR MNGR-RELATED"/>
    <property type="match status" value="1"/>
</dbReference>
<keyword evidence="1" id="KW-0805">Transcription regulation</keyword>
<name>A0A090TXC7_9VIBR</name>
<evidence type="ECO:0000313" key="6">
    <source>
        <dbReference type="Proteomes" id="UP000029224"/>
    </source>
</evidence>
<dbReference type="Pfam" id="PF00392">
    <property type="entry name" value="GntR"/>
    <property type="match status" value="1"/>
</dbReference>
<dbReference type="PRINTS" id="PR00035">
    <property type="entry name" value="HTHGNTR"/>
</dbReference>
<dbReference type="SMART" id="SM00345">
    <property type="entry name" value="HTH_GNTR"/>
    <property type="match status" value="1"/>
</dbReference>
<dbReference type="GO" id="GO:0003700">
    <property type="term" value="F:DNA-binding transcription factor activity"/>
    <property type="evidence" value="ECO:0007669"/>
    <property type="project" value="InterPro"/>
</dbReference>
<dbReference type="SUPFAM" id="SSF46785">
    <property type="entry name" value="Winged helix' DNA-binding domain"/>
    <property type="match status" value="1"/>
</dbReference>
<keyword evidence="3" id="KW-0804">Transcription</keyword>
<gene>
    <name evidence="5" type="ORF">JCM19240_364</name>
</gene>
<dbReference type="Pfam" id="PF07702">
    <property type="entry name" value="UTRA"/>
    <property type="match status" value="1"/>
</dbReference>
<comment type="caution">
    <text evidence="5">The sequence shown here is derived from an EMBL/GenBank/DDBJ whole genome shotgun (WGS) entry which is preliminary data.</text>
</comment>